<dbReference type="PROSITE" id="PS50940">
    <property type="entry name" value="CHIT_BIND_II"/>
    <property type="match status" value="2"/>
</dbReference>
<dbReference type="InterPro" id="IPR002557">
    <property type="entry name" value="Chitin-bd_dom"/>
</dbReference>
<dbReference type="InterPro" id="IPR036508">
    <property type="entry name" value="Chitin-bd_dom_sf"/>
</dbReference>
<dbReference type="Pfam" id="PF01607">
    <property type="entry name" value="CBM_14"/>
    <property type="match status" value="2"/>
</dbReference>
<feature type="signal peptide" evidence="2">
    <location>
        <begin position="1"/>
        <end position="28"/>
    </location>
</feature>
<keyword evidence="5" id="KW-1185">Reference proteome</keyword>
<protein>
    <recommendedName>
        <fullName evidence="3">Chitin-binding type-2 domain-containing protein</fullName>
    </recommendedName>
</protein>
<name>A0AAE1KIW6_PETCI</name>
<proteinExistence type="predicted"/>
<feature type="domain" description="Chitin-binding type-2" evidence="3">
    <location>
        <begin position="233"/>
        <end position="296"/>
    </location>
</feature>
<evidence type="ECO:0000259" key="3">
    <source>
        <dbReference type="PROSITE" id="PS50940"/>
    </source>
</evidence>
<keyword evidence="2" id="KW-0732">Signal</keyword>
<evidence type="ECO:0000313" key="5">
    <source>
        <dbReference type="Proteomes" id="UP001286313"/>
    </source>
</evidence>
<gene>
    <name evidence="4" type="ORF">Pcinc_022100</name>
</gene>
<dbReference type="Proteomes" id="UP001286313">
    <property type="component" value="Unassembled WGS sequence"/>
</dbReference>
<dbReference type="GO" id="GO:0005576">
    <property type="term" value="C:extracellular region"/>
    <property type="evidence" value="ECO:0007669"/>
    <property type="project" value="InterPro"/>
</dbReference>
<organism evidence="4 5">
    <name type="scientific">Petrolisthes cinctipes</name>
    <name type="common">Flat porcelain crab</name>
    <dbReference type="NCBI Taxonomy" id="88211"/>
    <lineage>
        <taxon>Eukaryota</taxon>
        <taxon>Metazoa</taxon>
        <taxon>Ecdysozoa</taxon>
        <taxon>Arthropoda</taxon>
        <taxon>Crustacea</taxon>
        <taxon>Multicrustacea</taxon>
        <taxon>Malacostraca</taxon>
        <taxon>Eumalacostraca</taxon>
        <taxon>Eucarida</taxon>
        <taxon>Decapoda</taxon>
        <taxon>Pleocyemata</taxon>
        <taxon>Anomura</taxon>
        <taxon>Galatheoidea</taxon>
        <taxon>Porcellanidae</taxon>
        <taxon>Petrolisthes</taxon>
    </lineage>
</organism>
<dbReference type="SMART" id="SM00494">
    <property type="entry name" value="ChtBD2"/>
    <property type="match status" value="3"/>
</dbReference>
<dbReference type="GO" id="GO:0008061">
    <property type="term" value="F:chitin binding"/>
    <property type="evidence" value="ECO:0007669"/>
    <property type="project" value="InterPro"/>
</dbReference>
<feature type="chain" id="PRO_5041960339" description="Chitin-binding type-2 domain-containing protein" evidence="2">
    <location>
        <begin position="29"/>
        <end position="417"/>
    </location>
</feature>
<dbReference type="AlphaFoldDB" id="A0AAE1KIW6"/>
<dbReference type="Gene3D" id="2.170.140.10">
    <property type="entry name" value="Chitin binding domain"/>
    <property type="match status" value="1"/>
</dbReference>
<dbReference type="EMBL" id="JAWQEG010002302">
    <property type="protein sequence ID" value="KAK3872845.1"/>
    <property type="molecule type" value="Genomic_DNA"/>
</dbReference>
<feature type="compositionally biased region" description="Pro residues" evidence="1">
    <location>
        <begin position="167"/>
        <end position="198"/>
    </location>
</feature>
<evidence type="ECO:0000256" key="2">
    <source>
        <dbReference type="SAM" id="SignalP"/>
    </source>
</evidence>
<feature type="compositionally biased region" description="Low complexity" evidence="1">
    <location>
        <begin position="199"/>
        <end position="210"/>
    </location>
</feature>
<dbReference type="SUPFAM" id="SSF57625">
    <property type="entry name" value="Invertebrate chitin-binding proteins"/>
    <property type="match status" value="2"/>
</dbReference>
<reference evidence="4" key="1">
    <citation type="submission" date="2023-10" db="EMBL/GenBank/DDBJ databases">
        <title>Genome assemblies of two species of porcelain crab, Petrolisthes cinctipes and Petrolisthes manimaculis (Anomura: Porcellanidae).</title>
        <authorList>
            <person name="Angst P."/>
        </authorList>
    </citation>
    <scope>NUCLEOTIDE SEQUENCE</scope>
    <source>
        <strain evidence="4">PB745_01</strain>
        <tissue evidence="4">Gill</tissue>
    </source>
</reference>
<sequence>MLLRPFLFNMASLWLALMTLLVCEKASADGDSRCVAQTTCRSEDLVPHITDCHTYFSCDNPSVPLTCPSHAPYFDGKACNSDRTMCCTVAATPLKPFIQKSQCPDICESGIPKIRYPTDCRLYYDCTLPDIPLYCPLDYLYFDGNNCQTEVEECCAPIPTTTTALPTAPPTAAPPTATPPTAAPPTAAPPTAAPPTTAPPTAAQTTATPPTAAPPPTTTTAPPSSYPMDCLPIPDCSLLPPGSQLPNPKDCTQFFICFPDGTLSTDSYPCPENESFHPVILECVSNPSGVDIPCFPACCPLTCKESDRLIHPHDCQKYYFCYGELTDIVECQGSSSPYFNGETCVGDEDSCCPIPCKTYCSVLVSLLPHPTDCHKYYNCTEYGPPDPASAMTCEPGEIFDYRLSRCSTDALCEPICP</sequence>
<comment type="caution">
    <text evidence="4">The sequence shown here is derived from an EMBL/GenBank/DDBJ whole genome shotgun (WGS) entry which is preliminary data.</text>
</comment>
<feature type="domain" description="Chitin-binding type-2" evidence="3">
    <location>
        <begin position="357"/>
        <end position="414"/>
    </location>
</feature>
<feature type="region of interest" description="Disordered" evidence="1">
    <location>
        <begin position="165"/>
        <end position="224"/>
    </location>
</feature>
<evidence type="ECO:0000256" key="1">
    <source>
        <dbReference type="SAM" id="MobiDB-lite"/>
    </source>
</evidence>
<evidence type="ECO:0000313" key="4">
    <source>
        <dbReference type="EMBL" id="KAK3872845.1"/>
    </source>
</evidence>
<accession>A0AAE1KIW6</accession>